<dbReference type="EMBL" id="CAMXCT020004935">
    <property type="protein sequence ID" value="CAL1164203.1"/>
    <property type="molecule type" value="Genomic_DNA"/>
</dbReference>
<dbReference type="EMBL" id="CAMXCT010004935">
    <property type="protein sequence ID" value="CAI4010828.1"/>
    <property type="molecule type" value="Genomic_DNA"/>
</dbReference>
<reference evidence="2" key="1">
    <citation type="submission" date="2022-10" db="EMBL/GenBank/DDBJ databases">
        <authorList>
            <person name="Chen Y."/>
            <person name="Dougan E. K."/>
            <person name="Chan C."/>
            <person name="Rhodes N."/>
            <person name="Thang M."/>
        </authorList>
    </citation>
    <scope>NUCLEOTIDE SEQUENCE</scope>
</reference>
<dbReference type="OrthoDB" id="448522at2759"/>
<evidence type="ECO:0000313" key="3">
    <source>
        <dbReference type="EMBL" id="CAL1164203.1"/>
    </source>
</evidence>
<gene>
    <name evidence="2" type="ORF">C1SCF055_LOCUS36055</name>
</gene>
<protein>
    <submittedName>
        <fullName evidence="2">Uncharacterized protein</fullName>
    </submittedName>
</protein>
<proteinExistence type="predicted"/>
<organism evidence="2">
    <name type="scientific">Cladocopium goreaui</name>
    <dbReference type="NCBI Taxonomy" id="2562237"/>
    <lineage>
        <taxon>Eukaryota</taxon>
        <taxon>Sar</taxon>
        <taxon>Alveolata</taxon>
        <taxon>Dinophyceae</taxon>
        <taxon>Suessiales</taxon>
        <taxon>Symbiodiniaceae</taxon>
        <taxon>Cladocopium</taxon>
    </lineage>
</organism>
<evidence type="ECO:0000313" key="4">
    <source>
        <dbReference type="Proteomes" id="UP001152797"/>
    </source>
</evidence>
<feature type="region of interest" description="Disordered" evidence="1">
    <location>
        <begin position="35"/>
        <end position="75"/>
    </location>
</feature>
<feature type="compositionally biased region" description="Low complexity" evidence="1">
    <location>
        <begin position="41"/>
        <end position="53"/>
    </location>
</feature>
<accession>A0A9P1GF62</accession>
<feature type="region of interest" description="Disordered" evidence="1">
    <location>
        <begin position="293"/>
        <end position="329"/>
    </location>
</feature>
<sequence>MAHFLDVTLESHKGRELSESLLELFPISLSCLQLRPKSRPSRPASATSTAASPRQRERSEEENELQMRPHQWSPLRSLDTSPDIFAALASPELRANLCSLLLQSLTPLATPAGASAGATMAFCPFPLCGSFGSGLECAPPLPPLPELSLQALQRGLLVATFLQGSLGLLRICLGDFFSGSYTLLLATLGYNSRHPGPSSAWLKTYVLISFINGTMGHIDLMQNTLLHNFPALQLSLPLSVNLMHTVQLLVPGCSYCGAYFGWQHLKAQRKMMLEAYQREWMMMMERPPWPPPPLIPLPQLPGGQGVQLPPGPAPIAGPKNGPNEQTAVQ</sequence>
<evidence type="ECO:0000313" key="2">
    <source>
        <dbReference type="EMBL" id="CAI4010828.1"/>
    </source>
</evidence>
<name>A0A9P1GF62_9DINO</name>
<dbReference type="EMBL" id="CAMXCT030004935">
    <property type="protein sequence ID" value="CAL4798140.1"/>
    <property type="molecule type" value="Genomic_DNA"/>
</dbReference>
<evidence type="ECO:0000256" key="1">
    <source>
        <dbReference type="SAM" id="MobiDB-lite"/>
    </source>
</evidence>
<comment type="caution">
    <text evidence="2">The sequence shown here is derived from an EMBL/GenBank/DDBJ whole genome shotgun (WGS) entry which is preliminary data.</text>
</comment>
<reference evidence="3" key="2">
    <citation type="submission" date="2024-04" db="EMBL/GenBank/DDBJ databases">
        <authorList>
            <person name="Chen Y."/>
            <person name="Shah S."/>
            <person name="Dougan E. K."/>
            <person name="Thang M."/>
            <person name="Chan C."/>
        </authorList>
    </citation>
    <scope>NUCLEOTIDE SEQUENCE [LARGE SCALE GENOMIC DNA]</scope>
</reference>
<dbReference type="Proteomes" id="UP001152797">
    <property type="component" value="Unassembled WGS sequence"/>
</dbReference>
<keyword evidence="4" id="KW-1185">Reference proteome</keyword>
<dbReference type="AlphaFoldDB" id="A0A9P1GF62"/>